<dbReference type="InterPro" id="IPR046342">
    <property type="entry name" value="CBS_dom_sf"/>
</dbReference>
<gene>
    <name evidence="5" type="ordered locus">MTR_1g009650</name>
</gene>
<accession>G7I5R8</accession>
<feature type="repeat" description="PPR" evidence="3">
    <location>
        <begin position="221"/>
        <end position="255"/>
    </location>
</feature>
<feature type="domain" description="CBS" evidence="4">
    <location>
        <begin position="511"/>
        <end position="578"/>
    </location>
</feature>
<dbReference type="InterPro" id="IPR044781">
    <property type="entry name" value="At5g10690-like"/>
</dbReference>
<keyword evidence="2" id="KW-0129">CBS domain</keyword>
<dbReference type="InterPro" id="IPR000644">
    <property type="entry name" value="CBS_dom"/>
</dbReference>
<dbReference type="Pfam" id="PF12854">
    <property type="entry name" value="PPR_1"/>
    <property type="match status" value="1"/>
</dbReference>
<dbReference type="EMBL" id="CM001217">
    <property type="protein sequence ID" value="AES58906.1"/>
    <property type="molecule type" value="Genomic_DNA"/>
</dbReference>
<evidence type="ECO:0000259" key="4">
    <source>
        <dbReference type="PROSITE" id="PS51371"/>
    </source>
</evidence>
<dbReference type="HOGENOM" id="CLU_027035_0_0_1"/>
<dbReference type="PROSITE" id="PS51371">
    <property type="entry name" value="CBS"/>
    <property type="match status" value="1"/>
</dbReference>
<dbReference type="PaxDb" id="3880-AES58906"/>
<evidence type="ECO:0000313" key="7">
    <source>
        <dbReference type="Proteomes" id="UP000002051"/>
    </source>
</evidence>
<reference evidence="5 7" key="1">
    <citation type="journal article" date="2011" name="Nature">
        <title>The Medicago genome provides insight into the evolution of rhizobial symbioses.</title>
        <authorList>
            <person name="Young N.D."/>
            <person name="Debelle F."/>
            <person name="Oldroyd G.E."/>
            <person name="Geurts R."/>
            <person name="Cannon S.B."/>
            <person name="Udvardi M.K."/>
            <person name="Benedito V.A."/>
            <person name="Mayer K.F."/>
            <person name="Gouzy J."/>
            <person name="Schoof H."/>
            <person name="Van de Peer Y."/>
            <person name="Proost S."/>
            <person name="Cook D.R."/>
            <person name="Meyers B.C."/>
            <person name="Spannagl M."/>
            <person name="Cheung F."/>
            <person name="De Mita S."/>
            <person name="Krishnakumar V."/>
            <person name="Gundlach H."/>
            <person name="Zhou S."/>
            <person name="Mudge J."/>
            <person name="Bharti A.K."/>
            <person name="Murray J.D."/>
            <person name="Naoumkina M.A."/>
            <person name="Rosen B."/>
            <person name="Silverstein K.A."/>
            <person name="Tang H."/>
            <person name="Rombauts S."/>
            <person name="Zhao P.X."/>
            <person name="Zhou P."/>
            <person name="Barbe V."/>
            <person name="Bardou P."/>
            <person name="Bechner M."/>
            <person name="Bellec A."/>
            <person name="Berger A."/>
            <person name="Berges H."/>
            <person name="Bidwell S."/>
            <person name="Bisseling T."/>
            <person name="Choisne N."/>
            <person name="Couloux A."/>
            <person name="Denny R."/>
            <person name="Deshpande S."/>
            <person name="Dai X."/>
            <person name="Doyle J.J."/>
            <person name="Dudez A.M."/>
            <person name="Farmer A.D."/>
            <person name="Fouteau S."/>
            <person name="Franken C."/>
            <person name="Gibelin C."/>
            <person name="Gish J."/>
            <person name="Goldstein S."/>
            <person name="Gonzalez A.J."/>
            <person name="Green P.J."/>
            <person name="Hallab A."/>
            <person name="Hartog M."/>
            <person name="Hua A."/>
            <person name="Humphray S.J."/>
            <person name="Jeong D.H."/>
            <person name="Jing Y."/>
            <person name="Jocker A."/>
            <person name="Kenton S.M."/>
            <person name="Kim D.J."/>
            <person name="Klee K."/>
            <person name="Lai H."/>
            <person name="Lang C."/>
            <person name="Lin S."/>
            <person name="Macmil S.L."/>
            <person name="Magdelenat G."/>
            <person name="Matthews L."/>
            <person name="McCorrison J."/>
            <person name="Monaghan E.L."/>
            <person name="Mun J.H."/>
            <person name="Najar F.Z."/>
            <person name="Nicholson C."/>
            <person name="Noirot C."/>
            <person name="O'Bleness M."/>
            <person name="Paule C.R."/>
            <person name="Poulain J."/>
            <person name="Prion F."/>
            <person name="Qin B."/>
            <person name="Qu C."/>
            <person name="Retzel E.F."/>
            <person name="Riddle C."/>
            <person name="Sallet E."/>
            <person name="Samain S."/>
            <person name="Samson N."/>
            <person name="Sanders I."/>
            <person name="Saurat O."/>
            <person name="Scarpelli C."/>
            <person name="Schiex T."/>
            <person name="Segurens B."/>
            <person name="Severin A.J."/>
            <person name="Sherrier D.J."/>
            <person name="Shi R."/>
            <person name="Sims S."/>
            <person name="Singer S.R."/>
            <person name="Sinharoy S."/>
            <person name="Sterck L."/>
            <person name="Viollet A."/>
            <person name="Wang B.B."/>
            <person name="Wang K."/>
            <person name="Wang M."/>
            <person name="Wang X."/>
            <person name="Warfsmann J."/>
            <person name="Weissenbach J."/>
            <person name="White D.D."/>
            <person name="White J.D."/>
            <person name="Wiley G.B."/>
            <person name="Wincker P."/>
            <person name="Xing Y."/>
            <person name="Yang L."/>
            <person name="Yao Z."/>
            <person name="Ying F."/>
            <person name="Zhai J."/>
            <person name="Zhou L."/>
            <person name="Zuber A."/>
            <person name="Denarie J."/>
            <person name="Dixon R.A."/>
            <person name="May G.D."/>
            <person name="Schwartz D.C."/>
            <person name="Rogers J."/>
            <person name="Quetier F."/>
            <person name="Town C.D."/>
            <person name="Roe B.A."/>
        </authorList>
    </citation>
    <scope>NUCLEOTIDE SEQUENCE [LARGE SCALE GENOMIC DNA]</scope>
    <source>
        <strain evidence="5">A17</strain>
        <strain evidence="6 7">cv. Jemalong A17</strain>
    </source>
</reference>
<evidence type="ECO:0000313" key="5">
    <source>
        <dbReference type="EMBL" id="AES58906.1"/>
    </source>
</evidence>
<evidence type="ECO:0000313" key="6">
    <source>
        <dbReference type="EnsemblPlants" id="AES58906"/>
    </source>
</evidence>
<dbReference type="NCBIfam" id="TIGR00756">
    <property type="entry name" value="PPR"/>
    <property type="match status" value="5"/>
</dbReference>
<dbReference type="InterPro" id="IPR011990">
    <property type="entry name" value="TPR-like_helical_dom_sf"/>
</dbReference>
<dbReference type="OMA" id="EDCNNLD"/>
<dbReference type="STRING" id="3880.G7I5R8"/>
<dbReference type="AlphaFoldDB" id="G7I5R8"/>
<sequence length="639" mass="70721">MLLTHAFSSIHSSYIPISSCSSSSPIRRRLFTTPRKTNLKHLTSRIVQLSRRKQLRQILNEIEVAKKRFGKLNTIVKNAVMEACVRCGDIDSALNIFDEMKNPDACGVDTVTYATLLKGLGKAHRFDEAFRLLESVENGTAVGNPKLSAPLVFGLLNALAEAGDLRRANGLLACYGSVLREGEHFSVSVYNLLIKGHINSGCPHTAINMLNEILHQGIMPDRLTYNTLILACVQSEKLDVAMQLFGEMKEKAQEFIHDDLFPDIVTYTTLLKGLGQAKDLVSVMQIVLEMKSCSQLYIDRTAYTAIVDALLKCGSVKGALCIFGEIQKQVGWNPELRPKPHLYLSMMRAFAFRGDYDLVKNLHKRILPDTSGTILPVSQEEADHLLMEAALNAGQVDVATKTLMYIVSRWKGISWTSHGGMVASRIEALSGFSASLFNPFLLPQVSPSEPIEGFMMPFKATRPLLGTIKLKDVVSRFFNDAVVPIVDEWGSCTGLLHRKDCTQLDAPLSTMMRSPPPSVAASTSVGHVIDLILEKGYPMVIILNCTDSYATSYGCRAVGVFTLEQLNRLIKPVSEVKETDLSLWQVYCLIEPKVAQDKKLLVAAQAKELSKEVELFDEDFEDVSCPIEEGKTKEESTVL</sequence>
<reference evidence="6" key="3">
    <citation type="submission" date="2015-04" db="UniProtKB">
        <authorList>
            <consortium name="EnsemblPlants"/>
        </authorList>
    </citation>
    <scope>IDENTIFICATION</scope>
    <source>
        <strain evidence="6">cv. Jemalong A17</strain>
    </source>
</reference>
<evidence type="ECO:0000256" key="3">
    <source>
        <dbReference type="PROSITE-ProRule" id="PRU00708"/>
    </source>
</evidence>
<keyword evidence="7" id="KW-1185">Reference proteome</keyword>
<dbReference type="Proteomes" id="UP000002051">
    <property type="component" value="Unassembled WGS sequence"/>
</dbReference>
<dbReference type="PANTHER" id="PTHR47581:SF2">
    <property type="entry name" value="OS09G0431600 PROTEIN"/>
    <property type="match status" value="1"/>
</dbReference>
<dbReference type="eggNOG" id="KOG4197">
    <property type="taxonomic scope" value="Eukaryota"/>
</dbReference>
<name>G7I5R8_MEDTR</name>
<dbReference type="Pfam" id="PF00571">
    <property type="entry name" value="CBS"/>
    <property type="match status" value="1"/>
</dbReference>
<dbReference type="Pfam" id="PF13041">
    <property type="entry name" value="PPR_2"/>
    <property type="match status" value="1"/>
</dbReference>
<organism evidence="5 7">
    <name type="scientific">Medicago truncatula</name>
    <name type="common">Barrel medic</name>
    <name type="synonym">Medicago tribuloides</name>
    <dbReference type="NCBI Taxonomy" id="3880"/>
    <lineage>
        <taxon>Eukaryota</taxon>
        <taxon>Viridiplantae</taxon>
        <taxon>Streptophyta</taxon>
        <taxon>Embryophyta</taxon>
        <taxon>Tracheophyta</taxon>
        <taxon>Spermatophyta</taxon>
        <taxon>Magnoliopsida</taxon>
        <taxon>eudicotyledons</taxon>
        <taxon>Gunneridae</taxon>
        <taxon>Pentapetalae</taxon>
        <taxon>rosids</taxon>
        <taxon>fabids</taxon>
        <taxon>Fabales</taxon>
        <taxon>Fabaceae</taxon>
        <taxon>Papilionoideae</taxon>
        <taxon>50 kb inversion clade</taxon>
        <taxon>NPAAA clade</taxon>
        <taxon>Hologalegina</taxon>
        <taxon>IRL clade</taxon>
        <taxon>Trifolieae</taxon>
        <taxon>Medicago</taxon>
    </lineage>
</organism>
<dbReference type="Pfam" id="PF01535">
    <property type="entry name" value="PPR"/>
    <property type="match status" value="2"/>
</dbReference>
<dbReference type="InterPro" id="IPR002885">
    <property type="entry name" value="PPR_rpt"/>
</dbReference>
<dbReference type="PROSITE" id="PS51375">
    <property type="entry name" value="PPR"/>
    <property type="match status" value="4"/>
</dbReference>
<dbReference type="Pfam" id="PF13812">
    <property type="entry name" value="PPR_3"/>
    <property type="match status" value="1"/>
</dbReference>
<feature type="repeat" description="PPR" evidence="3">
    <location>
        <begin position="73"/>
        <end position="103"/>
    </location>
</feature>
<reference evidence="5 7" key="2">
    <citation type="journal article" date="2014" name="BMC Genomics">
        <title>An improved genome release (version Mt4.0) for the model legume Medicago truncatula.</title>
        <authorList>
            <person name="Tang H."/>
            <person name="Krishnakumar V."/>
            <person name="Bidwell S."/>
            <person name="Rosen B."/>
            <person name="Chan A."/>
            <person name="Zhou S."/>
            <person name="Gentzbittel L."/>
            <person name="Childs K.L."/>
            <person name="Yandell M."/>
            <person name="Gundlach H."/>
            <person name="Mayer K.F."/>
            <person name="Schwartz D.C."/>
            <person name="Town C.D."/>
        </authorList>
    </citation>
    <scope>GENOME REANNOTATION</scope>
    <source>
        <strain evidence="6 7">cv. Jemalong A17</strain>
    </source>
</reference>
<evidence type="ECO:0000256" key="1">
    <source>
        <dbReference type="ARBA" id="ARBA00022737"/>
    </source>
</evidence>
<protein>
    <submittedName>
        <fullName evidence="5">Pentatricopeptide (PPR) repeat protein</fullName>
    </submittedName>
</protein>
<evidence type="ECO:0000256" key="2">
    <source>
        <dbReference type="PROSITE-ProRule" id="PRU00703"/>
    </source>
</evidence>
<dbReference type="SUPFAM" id="SSF54631">
    <property type="entry name" value="CBS-domain pair"/>
    <property type="match status" value="1"/>
</dbReference>
<dbReference type="Gene3D" id="1.25.40.10">
    <property type="entry name" value="Tetratricopeptide repeat domain"/>
    <property type="match status" value="3"/>
</dbReference>
<dbReference type="EnsemblPlants" id="AES58906">
    <property type="protein sequence ID" value="AES58906"/>
    <property type="gene ID" value="MTR_1g009650"/>
</dbReference>
<feature type="repeat" description="PPR" evidence="3">
    <location>
        <begin position="109"/>
        <end position="139"/>
    </location>
</feature>
<dbReference type="GO" id="GO:0003729">
    <property type="term" value="F:mRNA binding"/>
    <property type="evidence" value="ECO:0000318"/>
    <property type="project" value="GO_Central"/>
</dbReference>
<dbReference type="PANTHER" id="PTHR47581">
    <property type="entry name" value="OS09G0431600 PROTEIN"/>
    <property type="match status" value="1"/>
</dbReference>
<keyword evidence="1" id="KW-0677">Repeat</keyword>
<proteinExistence type="predicted"/>
<feature type="repeat" description="PPR" evidence="3">
    <location>
        <begin position="186"/>
        <end position="220"/>
    </location>
</feature>